<name>A0A380NJJ9_9FIRM</name>
<evidence type="ECO:0000313" key="4">
    <source>
        <dbReference type="Proteomes" id="UP000255367"/>
    </source>
</evidence>
<dbReference type="PANTHER" id="PTHR30032">
    <property type="entry name" value="N-ACETYLMURAMOYL-L-ALANINE AMIDASE-RELATED"/>
    <property type="match status" value="1"/>
</dbReference>
<accession>A0A380NJJ9</accession>
<feature type="domain" description="Sporulation stage II protein D amidase enhancer LytB N-terminal" evidence="2">
    <location>
        <begin position="195"/>
        <end position="284"/>
    </location>
</feature>
<dbReference type="InterPro" id="IPR013486">
    <property type="entry name" value="SpoIID/LytB"/>
</dbReference>
<evidence type="ECO:0000256" key="1">
    <source>
        <dbReference type="SAM" id="SignalP"/>
    </source>
</evidence>
<keyword evidence="1" id="KW-0732">Signal</keyword>
<evidence type="ECO:0000259" key="2">
    <source>
        <dbReference type="Pfam" id="PF08486"/>
    </source>
</evidence>
<dbReference type="AlphaFoldDB" id="A0A380NJJ9"/>
<proteinExistence type="predicted"/>
<reference evidence="3 4" key="1">
    <citation type="submission" date="2018-06" db="EMBL/GenBank/DDBJ databases">
        <authorList>
            <consortium name="Pathogen Informatics"/>
            <person name="Doyle S."/>
        </authorList>
    </citation>
    <scope>NUCLEOTIDE SEQUENCE [LARGE SCALE GENOMIC DNA]</scope>
    <source>
        <strain evidence="3 4">NCTC12020</strain>
    </source>
</reference>
<dbReference type="InterPro" id="IPR051922">
    <property type="entry name" value="Bact_Sporulation_Assoc"/>
</dbReference>
<dbReference type="RefSeq" id="WP_115309975.1">
    <property type="nucleotide sequence ID" value="NZ_UHIO01000001.1"/>
</dbReference>
<dbReference type="PANTHER" id="PTHR30032:SF4">
    <property type="entry name" value="AMIDASE ENHANCER"/>
    <property type="match status" value="1"/>
</dbReference>
<dbReference type="EMBL" id="UHIO01000001">
    <property type="protein sequence ID" value="SUP42065.1"/>
    <property type="molecule type" value="Genomic_DNA"/>
</dbReference>
<keyword evidence="4" id="KW-1185">Reference proteome</keyword>
<dbReference type="OrthoDB" id="9794671at2"/>
<protein>
    <submittedName>
        <fullName evidence="3">H-34</fullName>
    </submittedName>
</protein>
<evidence type="ECO:0000313" key="3">
    <source>
        <dbReference type="EMBL" id="SUP42065.1"/>
    </source>
</evidence>
<dbReference type="Proteomes" id="UP000255367">
    <property type="component" value="Unassembled WGS sequence"/>
</dbReference>
<gene>
    <name evidence="3" type="ORF">NCTC12020_00758</name>
</gene>
<dbReference type="InterPro" id="IPR013693">
    <property type="entry name" value="SpoIID/LytB_N"/>
</dbReference>
<feature type="signal peptide" evidence="1">
    <location>
        <begin position="1"/>
        <end position="27"/>
    </location>
</feature>
<organism evidence="3 4">
    <name type="scientific">Veillonella criceti</name>
    <dbReference type="NCBI Taxonomy" id="103891"/>
    <lineage>
        <taxon>Bacteria</taxon>
        <taxon>Bacillati</taxon>
        <taxon>Bacillota</taxon>
        <taxon>Negativicutes</taxon>
        <taxon>Veillonellales</taxon>
        <taxon>Veillonellaceae</taxon>
        <taxon>Veillonella</taxon>
    </lineage>
</organism>
<feature type="chain" id="PRO_5039213280" evidence="1">
    <location>
        <begin position="28"/>
        <end position="488"/>
    </location>
</feature>
<dbReference type="NCBIfam" id="TIGR02669">
    <property type="entry name" value="SpoIID_LytB"/>
    <property type="match status" value="1"/>
</dbReference>
<dbReference type="GO" id="GO:0030435">
    <property type="term" value="P:sporulation resulting in formation of a cellular spore"/>
    <property type="evidence" value="ECO:0007669"/>
    <property type="project" value="InterPro"/>
</dbReference>
<dbReference type="GO" id="GO:0030288">
    <property type="term" value="C:outer membrane-bounded periplasmic space"/>
    <property type="evidence" value="ECO:0007669"/>
    <property type="project" value="TreeGrafter"/>
</dbReference>
<sequence>MISKHWRGVVATTLLTSVLMYGAVADAAMITVTKEGNSSTTSTATMATATTTKTTAVIHSGKSQTITKNTATTPKTPTITKTSKVSKVSKVPAFSEGVEAQIPDIRVLLGTRNSSWVAAGSGKMAVYALNKSALPKVTAGDAVVVAVKNHKITVNGKAVDGGVYIKSWQGNTPGTVTVDSKPYRGAIKVVPTSSGAMMLINEVDLEEYLYGVVPAEVVPSWPQEALKAQAVAARTYALYNRQRSTNKAYDVQPNTNHQVYNGQAAEFVSTSKAVDATKGMVIKYKGQLIEAFFHADGGGYTENSENVWGSVVPYLRGVKDYAQHGDSSAWTVKLTRSAMEQKLKAAGKDMGTLKEIKISTLRKRPMQQADRGVSGRVLTAQFIGSKKSFTLSGDTIMKIFGLKSTLFDFYVNVKAPATADSFKKPKAYHTFKKASDTVSIRGYGWGHGLGLSQWGAAAMAAKAPAKANDYYKQILKHYYTGVSVEKEY</sequence>
<dbReference type="Pfam" id="PF08486">
    <property type="entry name" value="SpoIID"/>
    <property type="match status" value="1"/>
</dbReference>